<gene>
    <name evidence="3" type="ORF">MAF45_00480</name>
</gene>
<evidence type="ECO:0000313" key="4">
    <source>
        <dbReference type="Proteomes" id="UP001297600"/>
    </source>
</evidence>
<organism evidence="3 4">
    <name type="scientific">Mesosutterella porci</name>
    <dbReference type="NCBI Taxonomy" id="2915351"/>
    <lineage>
        <taxon>Bacteria</taxon>
        <taxon>Pseudomonadati</taxon>
        <taxon>Pseudomonadota</taxon>
        <taxon>Betaproteobacteria</taxon>
        <taxon>Burkholderiales</taxon>
        <taxon>Sutterellaceae</taxon>
        <taxon>Mesosutterella</taxon>
    </lineage>
</organism>
<evidence type="ECO:0000256" key="1">
    <source>
        <dbReference type="SAM" id="MobiDB-lite"/>
    </source>
</evidence>
<name>A0ABS9MPH7_9BURK</name>
<reference evidence="3 4" key="1">
    <citation type="submission" date="2022-02" db="EMBL/GenBank/DDBJ databases">
        <title>Mesosutterella porci, a novel member of the family Sutterellaceae from pig feces.</title>
        <authorList>
            <person name="Wylensek D."/>
            <person name="Clavel T."/>
        </authorList>
    </citation>
    <scope>NUCLEOTIDE SEQUENCE [LARGE SCALE GENOMIC DNA]</scope>
    <source>
        <strain evidence="4">oilRF-744-wt-GAM-9</strain>
    </source>
</reference>
<feature type="signal peptide" evidence="2">
    <location>
        <begin position="1"/>
        <end position="24"/>
    </location>
</feature>
<evidence type="ECO:0000313" key="3">
    <source>
        <dbReference type="EMBL" id="MCG5029933.1"/>
    </source>
</evidence>
<sequence>MKWSRLAAAAVAAAISAAILSACGDDPVKTVKDGTLEEFSKTVKVGQALDGYSGCEDKTKKWSKVGEGGAKTVRFTCTLKGTEDFYAPYRGDLALAQAGLALMQSLSEAFEPLFGDGGEAADADAEMRFIAAAAQVTRNDITVDFSIDSSDPKRFTLSSFKTEFYWGKDHASAANDPKTLSVLYANEPYLGAVVQDRRGFLDVLLKLYGSARSSKGRGEASAVQMPSPGAADQGSAPATAKSGAADDEPGPSAYAKF</sequence>
<evidence type="ECO:0008006" key="5">
    <source>
        <dbReference type="Google" id="ProtNLM"/>
    </source>
</evidence>
<feature type="chain" id="PRO_5047449843" description="Lipoprotein" evidence="2">
    <location>
        <begin position="25"/>
        <end position="257"/>
    </location>
</feature>
<proteinExistence type="predicted"/>
<evidence type="ECO:0000256" key="2">
    <source>
        <dbReference type="SAM" id="SignalP"/>
    </source>
</evidence>
<protein>
    <recommendedName>
        <fullName evidence="5">Lipoprotein</fullName>
    </recommendedName>
</protein>
<accession>A0ABS9MPH7</accession>
<keyword evidence="2" id="KW-0732">Signal</keyword>
<keyword evidence="4" id="KW-1185">Reference proteome</keyword>
<dbReference type="EMBL" id="JAKNCT010000001">
    <property type="protein sequence ID" value="MCG5029933.1"/>
    <property type="molecule type" value="Genomic_DNA"/>
</dbReference>
<dbReference type="PROSITE" id="PS51257">
    <property type="entry name" value="PROKAR_LIPOPROTEIN"/>
    <property type="match status" value="1"/>
</dbReference>
<comment type="caution">
    <text evidence="3">The sequence shown here is derived from an EMBL/GenBank/DDBJ whole genome shotgun (WGS) entry which is preliminary data.</text>
</comment>
<dbReference type="RefSeq" id="WP_237977589.1">
    <property type="nucleotide sequence ID" value="NZ_JAKNCT010000001.1"/>
</dbReference>
<dbReference type="Proteomes" id="UP001297600">
    <property type="component" value="Unassembled WGS sequence"/>
</dbReference>
<feature type="region of interest" description="Disordered" evidence="1">
    <location>
        <begin position="213"/>
        <end position="257"/>
    </location>
</feature>